<evidence type="ECO:0000313" key="1">
    <source>
        <dbReference type="EMBL" id="ARN23101.1"/>
    </source>
</evidence>
<dbReference type="STRING" id="946333.A4W93_26150"/>
<dbReference type="KEGG" id="rgu:A4W93_26150"/>
<accession>A0A1W6LFP8</accession>
<sequence length="81" mass="7946">MNKLLLPLVAGLALAACGGDGAEPEAVATDVPATAAQSPETWVAYATAMVSGVTDDTSSALGLAAIDAPPTSETADPVDFD</sequence>
<reference evidence="1 2" key="1">
    <citation type="submission" date="2016-04" db="EMBL/GenBank/DDBJ databases">
        <title>Complete genome sequence of natural rubber-degrading, novel Gram-negative bacterium, Rhizobacter gummiphilus strain NS21.</title>
        <authorList>
            <person name="Tabata M."/>
            <person name="Kasai D."/>
            <person name="Fukuda M."/>
        </authorList>
    </citation>
    <scope>NUCLEOTIDE SEQUENCE [LARGE SCALE GENOMIC DNA]</scope>
    <source>
        <strain evidence="1 2">NS21</strain>
    </source>
</reference>
<organism evidence="1 2">
    <name type="scientific">Piscinibacter gummiphilus</name>
    <dbReference type="NCBI Taxonomy" id="946333"/>
    <lineage>
        <taxon>Bacteria</taxon>
        <taxon>Pseudomonadati</taxon>
        <taxon>Pseudomonadota</taxon>
        <taxon>Betaproteobacteria</taxon>
        <taxon>Burkholderiales</taxon>
        <taxon>Sphaerotilaceae</taxon>
        <taxon>Piscinibacter</taxon>
    </lineage>
</organism>
<gene>
    <name evidence="1" type="ORF">A4W93_26150</name>
</gene>
<dbReference type="AlphaFoldDB" id="A0A1W6LFP8"/>
<dbReference type="Proteomes" id="UP000193427">
    <property type="component" value="Chromosome"/>
</dbReference>
<keyword evidence="2" id="KW-1185">Reference proteome</keyword>
<proteinExistence type="predicted"/>
<dbReference type="EMBL" id="CP015118">
    <property type="protein sequence ID" value="ARN23101.1"/>
    <property type="molecule type" value="Genomic_DNA"/>
</dbReference>
<evidence type="ECO:0000313" key="2">
    <source>
        <dbReference type="Proteomes" id="UP000193427"/>
    </source>
</evidence>
<protein>
    <submittedName>
        <fullName evidence="1">Uncharacterized protein</fullName>
    </submittedName>
</protein>
<name>A0A1W6LFP8_9BURK</name>
<dbReference type="PROSITE" id="PS51257">
    <property type="entry name" value="PROKAR_LIPOPROTEIN"/>
    <property type="match status" value="1"/>
</dbReference>
<dbReference type="RefSeq" id="WP_085753416.1">
    <property type="nucleotide sequence ID" value="NZ_BSPR01000017.1"/>
</dbReference>